<dbReference type="AlphaFoldDB" id="A0A8B8FZC4"/>
<comment type="subcellular location">
    <subcellularLocation>
        <location evidence="1">Nucleus</location>
    </subcellularLocation>
</comment>
<accession>A0A8B8FZC4</accession>
<dbReference type="InterPro" id="IPR052087">
    <property type="entry name" value="RRP12"/>
</dbReference>
<evidence type="ECO:0000256" key="2">
    <source>
        <dbReference type="ARBA" id="ARBA00007690"/>
    </source>
</evidence>
<dbReference type="GeneID" id="112687681"/>
<evidence type="ECO:0000256" key="1">
    <source>
        <dbReference type="ARBA" id="ARBA00004123"/>
    </source>
</evidence>
<keyword evidence="7" id="KW-1185">Reference proteome</keyword>
<dbReference type="PANTHER" id="PTHR48287:SF1">
    <property type="entry name" value="ARM REPEAT SUPERFAMILY PROTEIN"/>
    <property type="match status" value="1"/>
</dbReference>
<evidence type="ECO:0000259" key="5">
    <source>
        <dbReference type="Pfam" id="PF08161"/>
    </source>
</evidence>
<evidence type="ECO:0000313" key="7">
    <source>
        <dbReference type="Proteomes" id="UP000694846"/>
    </source>
</evidence>
<name>A0A8B8FZC4_9HEMI</name>
<dbReference type="Gene3D" id="1.25.10.10">
    <property type="entry name" value="Leucine-rich Repeat Variant"/>
    <property type="match status" value="3"/>
</dbReference>
<sequence length="1260" mass="142094">MAKFRKKLKSKGKRWVKGQSSVTNPDSKKYRSQAQINFCKPMFGISNEGKSLLTQNTLKQHDNLMNNYGSNKSKQDDVMSNISASSYKTFETFASDWSSCTNPSFNKLLKNFSSNSFLHKEMLAILAALTEVIKANGGKESSTEYFASLITTLQTTLSNGQADCEDSVTAMVSLLSMGMKCVPKEVLCSKFGPTSQILLAALAKFAESDNNNLLKSIFSCFSLLLRIQEKIVWSHSSTVQVYDAILNFVIHSKPKIRKAAQHAICAILKSNNDSIHPISGYTATYCTKVLTSSTTVSNTTILHVLTLLKELMPVFPKKELKLLCEEVLKLMTLNHPLLLSCGFQVFHGLFVSYPSSDLILPSTLNAKLLMALFDYRPTPIDTQPTLAWLAVQQEAYICLSKSDMSLCISHLKRMFKVCIELWINGNPESLKASGTTLRILIEECIGQATESTYHQNVSVLFNLVTQCLSYQYKNACPQVLHTFSTFFKVYGKYAPSIFLECIKSLGQLRDSNEITFVNELEMTIGAAIRYIGPEYIIADNVIPLKVDDVGEFKRSWLLPVLKDSISHSTLKCFIDHFLPLALKCREMYEHALKANDNITGISYNLLESQIWSLLTSFCSNPSDISVSFRNIAKTMGTVLSSRKELRDTILISLRKLVDFVSKNTVLDNDKIQLSHFAKNFLPICLNLYTNPAHGTDEEATRFSALETIKVYLTLSDDVLKEQLFNKCCNMLENCKDSEPLLLESILDIIRVLVPYQSVKSLKAFFDSRISKTKEMKNFKEEKKYFRILEEIISSQTPTCSKFVNKNLEHILNFIVSTAQNAAATSRGPRLRCLAHLLDYSNEDNVMQIILTHLPEAVLCCKGSTVNKRCRECAFALINKMALFAIKTENGLENFLNALSSGLAGSITMISCTILALASVLHNCKNDINSEQFETILSNISLLITTGTREVVSSALSFIKVIITSFSNDLFPHLFTIVSSLSKMTDDCKRKFRQETKNIYQRLVRKFGTDVIIRFVPNTDIQTHVRLRAIKKESERLKRNKEKRTKDKINDEKVVDFNLKTKPKTFEEILAECDDDELEINLDKKPKAKLEKGRRKKLVENYLHESEDDIIDFTAPTTCKNILMSKPTNEHHTNVSKSSNVDDSIKIAPDGRLIIVDEPSVLPQKSGNEEDLVSNYSDDDMPSKKRLKYTPGGKGIHRPLANSSERGKVNKKMKNNKTHNDFQQSNKKNKGSKGSGMKIRPFSYTTFKNYGATDKKKRKRN</sequence>
<dbReference type="Pfam" id="PF08161">
    <property type="entry name" value="RRP12_HEAT"/>
    <property type="match status" value="1"/>
</dbReference>
<dbReference type="OrthoDB" id="2192888at2759"/>
<dbReference type="Proteomes" id="UP000694846">
    <property type="component" value="Unplaced"/>
</dbReference>
<feature type="region of interest" description="Disordered" evidence="4">
    <location>
        <begin position="1157"/>
        <end position="1260"/>
    </location>
</feature>
<dbReference type="InterPro" id="IPR011989">
    <property type="entry name" value="ARM-like"/>
</dbReference>
<feature type="compositionally biased region" description="Basic residues" evidence="4">
    <location>
        <begin position="1"/>
        <end position="16"/>
    </location>
</feature>
<dbReference type="GO" id="GO:0005634">
    <property type="term" value="C:nucleus"/>
    <property type="evidence" value="ECO:0007669"/>
    <property type="project" value="UniProtKB-SubCell"/>
</dbReference>
<keyword evidence="3" id="KW-0539">Nucleus</keyword>
<proteinExistence type="inferred from homology"/>
<evidence type="ECO:0000256" key="3">
    <source>
        <dbReference type="ARBA" id="ARBA00023242"/>
    </source>
</evidence>
<feature type="compositionally biased region" description="Acidic residues" evidence="4">
    <location>
        <begin position="1168"/>
        <end position="1179"/>
    </location>
</feature>
<evidence type="ECO:0000259" key="6">
    <source>
        <dbReference type="Pfam" id="PF25772"/>
    </source>
</evidence>
<feature type="domain" description="RRP12 N-terminal HEAT" evidence="6">
    <location>
        <begin position="108"/>
        <end position="348"/>
    </location>
</feature>
<feature type="domain" description="RRP12 HEAT" evidence="5">
    <location>
        <begin position="428"/>
        <end position="690"/>
    </location>
</feature>
<dbReference type="Pfam" id="PF25772">
    <property type="entry name" value="HEAT_RRP12_N"/>
    <property type="match status" value="1"/>
</dbReference>
<comment type="similarity">
    <text evidence="2">Belongs to the RRP12 family.</text>
</comment>
<gene>
    <name evidence="8" type="primary">LOC112687681</name>
</gene>
<evidence type="ECO:0000313" key="8">
    <source>
        <dbReference type="RefSeq" id="XP_025416324.1"/>
    </source>
</evidence>
<reference evidence="8" key="1">
    <citation type="submission" date="2025-08" db="UniProtKB">
        <authorList>
            <consortium name="RefSeq"/>
        </authorList>
    </citation>
    <scope>IDENTIFICATION</scope>
    <source>
        <tissue evidence="8">Whole body</tissue>
    </source>
</reference>
<dbReference type="InterPro" id="IPR057860">
    <property type="entry name" value="HEAT_RRP12_N"/>
</dbReference>
<organism evidence="7 8">
    <name type="scientific">Sipha flava</name>
    <name type="common">yellow sugarcane aphid</name>
    <dbReference type="NCBI Taxonomy" id="143950"/>
    <lineage>
        <taxon>Eukaryota</taxon>
        <taxon>Metazoa</taxon>
        <taxon>Ecdysozoa</taxon>
        <taxon>Arthropoda</taxon>
        <taxon>Hexapoda</taxon>
        <taxon>Insecta</taxon>
        <taxon>Pterygota</taxon>
        <taxon>Neoptera</taxon>
        <taxon>Paraneoptera</taxon>
        <taxon>Hemiptera</taxon>
        <taxon>Sternorrhyncha</taxon>
        <taxon>Aphidomorpha</taxon>
        <taxon>Aphidoidea</taxon>
        <taxon>Aphididae</taxon>
        <taxon>Sipha</taxon>
    </lineage>
</organism>
<feature type="region of interest" description="Disordered" evidence="4">
    <location>
        <begin position="1"/>
        <end position="27"/>
    </location>
</feature>
<dbReference type="RefSeq" id="XP_025416324.1">
    <property type="nucleotide sequence ID" value="XM_025560539.1"/>
</dbReference>
<evidence type="ECO:0000256" key="4">
    <source>
        <dbReference type="SAM" id="MobiDB-lite"/>
    </source>
</evidence>
<dbReference type="InterPro" id="IPR012978">
    <property type="entry name" value="HEAT_RRP12"/>
</dbReference>
<dbReference type="PANTHER" id="PTHR48287">
    <property type="entry name" value="ARM REPEAT SUPERFAMILY PROTEIN"/>
    <property type="match status" value="1"/>
</dbReference>
<dbReference type="InterPro" id="IPR016024">
    <property type="entry name" value="ARM-type_fold"/>
</dbReference>
<dbReference type="SUPFAM" id="SSF48371">
    <property type="entry name" value="ARM repeat"/>
    <property type="match status" value="1"/>
</dbReference>
<protein>
    <submittedName>
        <fullName evidence="8">RRP12-like protein</fullName>
    </submittedName>
</protein>